<evidence type="ECO:0000313" key="3">
    <source>
        <dbReference type="EMBL" id="MBL1094016.1"/>
    </source>
</evidence>
<organism evidence="3 4">
    <name type="scientific">Streptomyces siderophoricus</name>
    <dbReference type="NCBI Taxonomy" id="2802281"/>
    <lineage>
        <taxon>Bacteria</taxon>
        <taxon>Bacillati</taxon>
        <taxon>Actinomycetota</taxon>
        <taxon>Actinomycetes</taxon>
        <taxon>Kitasatosporales</taxon>
        <taxon>Streptomycetaceae</taxon>
        <taxon>Streptomyces</taxon>
    </lineage>
</organism>
<gene>
    <name evidence="3" type="ORF">JK360_32680</name>
</gene>
<accession>A0ABS1N289</accession>
<feature type="domain" description="Streptomyces killer toxin-like beta/gamma crystallin" evidence="2">
    <location>
        <begin position="53"/>
        <end position="87"/>
    </location>
</feature>
<evidence type="ECO:0000313" key="4">
    <source>
        <dbReference type="Proteomes" id="UP000629371"/>
    </source>
</evidence>
<feature type="chain" id="PRO_5046857045" description="Streptomyces killer toxin-like beta/gamma crystallin domain-containing protein" evidence="1">
    <location>
        <begin position="26"/>
        <end position="115"/>
    </location>
</feature>
<dbReference type="RefSeq" id="WP_201810257.1">
    <property type="nucleotide sequence ID" value="NZ_JAERRI010000024.1"/>
</dbReference>
<dbReference type="Pfam" id="PF09076">
    <property type="entry name" value="Crystall_2"/>
    <property type="match status" value="1"/>
</dbReference>
<keyword evidence="4" id="KW-1185">Reference proteome</keyword>
<comment type="caution">
    <text evidence="3">The sequence shown here is derived from an EMBL/GenBank/DDBJ whole genome shotgun (WGS) entry which is preliminary data.</text>
</comment>
<dbReference type="InterPro" id="IPR015161">
    <property type="entry name" value="Sklp_toxin_b/g_crystallin"/>
</dbReference>
<reference evidence="3 4" key="1">
    <citation type="submission" date="2021-01" db="EMBL/GenBank/DDBJ databases">
        <title>WGS of actinomycetes isolated from Thailand.</title>
        <authorList>
            <person name="Thawai C."/>
        </authorList>
    </citation>
    <scope>NUCLEOTIDE SEQUENCE [LARGE SCALE GENOMIC DNA]</scope>
    <source>
        <strain evidence="3 4">CH9-7</strain>
    </source>
</reference>
<dbReference type="EMBL" id="JAERRI010000024">
    <property type="protein sequence ID" value="MBL1094016.1"/>
    <property type="molecule type" value="Genomic_DNA"/>
</dbReference>
<dbReference type="Gene3D" id="2.60.20.30">
    <property type="match status" value="1"/>
</dbReference>
<keyword evidence="1" id="KW-0732">Signal</keyword>
<evidence type="ECO:0000256" key="1">
    <source>
        <dbReference type="SAM" id="SignalP"/>
    </source>
</evidence>
<protein>
    <recommendedName>
        <fullName evidence="2">Streptomyces killer toxin-like beta/gamma crystallin domain-containing protein</fullName>
    </recommendedName>
</protein>
<evidence type="ECO:0000259" key="2">
    <source>
        <dbReference type="Pfam" id="PF09076"/>
    </source>
</evidence>
<dbReference type="Proteomes" id="UP000629371">
    <property type="component" value="Unassembled WGS sequence"/>
</dbReference>
<dbReference type="InterPro" id="IPR015791">
    <property type="entry name" value="Antimic/Inh_G_crystallin-like"/>
</dbReference>
<feature type="signal peptide" evidence="1">
    <location>
        <begin position="1"/>
        <end position="25"/>
    </location>
</feature>
<proteinExistence type="predicted"/>
<sequence>MATRKHIAALALAASALLVGSVATAAPAAAINRVNGSACQNRDDFFAAWNDGKVCFANSGSVAVNIYDVWQVTTGANAGQYSYATQDGRYATAYPAQWVTWKYSPKIMLTNITIR</sequence>
<name>A0ABS1N289_9ACTN</name>